<keyword evidence="2" id="KW-0472">Membrane</keyword>
<dbReference type="InterPro" id="IPR008969">
    <property type="entry name" value="CarboxyPept-like_regulatory"/>
</dbReference>
<comment type="subcellular location">
    <subcellularLocation>
        <location evidence="1">Cell outer membrane</location>
    </subcellularLocation>
</comment>
<evidence type="ECO:0000256" key="2">
    <source>
        <dbReference type="ARBA" id="ARBA00023136"/>
    </source>
</evidence>
<feature type="signal peptide" evidence="4">
    <location>
        <begin position="1"/>
        <end position="25"/>
    </location>
</feature>
<reference evidence="7 8" key="1">
    <citation type="submission" date="2021-04" db="EMBL/GenBank/DDBJ databases">
        <title>Chitinophaga sp. nov., isolated from the rhizosphere soil.</title>
        <authorList>
            <person name="He S."/>
        </authorList>
    </citation>
    <scope>NUCLEOTIDE SEQUENCE [LARGE SCALE GENOMIC DNA]</scope>
    <source>
        <strain evidence="7 8">2R12</strain>
    </source>
</reference>
<feature type="domain" description="Outer membrane protein beta-barrel" evidence="6">
    <location>
        <begin position="394"/>
        <end position="793"/>
    </location>
</feature>
<dbReference type="InterPro" id="IPR037066">
    <property type="entry name" value="Plug_dom_sf"/>
</dbReference>
<dbReference type="Gene3D" id="2.40.170.20">
    <property type="entry name" value="TonB-dependent receptor, beta-barrel domain"/>
    <property type="match status" value="1"/>
</dbReference>
<evidence type="ECO:0000256" key="3">
    <source>
        <dbReference type="ARBA" id="ARBA00023237"/>
    </source>
</evidence>
<dbReference type="Proteomes" id="UP000676386">
    <property type="component" value="Unassembled WGS sequence"/>
</dbReference>
<evidence type="ECO:0000259" key="5">
    <source>
        <dbReference type="Pfam" id="PF07715"/>
    </source>
</evidence>
<keyword evidence="7" id="KW-0675">Receptor</keyword>
<dbReference type="EMBL" id="JAGTXB010000028">
    <property type="protein sequence ID" value="MBS0032099.1"/>
    <property type="molecule type" value="Genomic_DNA"/>
</dbReference>
<accession>A0ABS5JA72</accession>
<sequence>MQKITNWKSLIFPAVLLLSSQFGLAQQHAKLKANADRMIKITGTCFNKKHIPLPSAVIKLITSKDTTYIKQDDKGHFSISIAATPGNYQLIISDTCCQTLHLPIVINAASDNIDLGTIVLPDKIRQLREIEINQKDPVIKREIDRIVIKTDQLATAGNTFLDILKASPGIVIDAQNNIKINGKSGVRIMLNGRSIQMSGAQAKTFMETLPADQVSSIEIITNPPARYDAEGTAAIINIVMKRKEKGAAGGRMSTTYSQGEYASFSEGVGVFYNKGKLSTSASVDLQQQHIFSYSTELRRYHENGNDIYFDQYHSTLKDRKNARYNASAEFNFNKKHHAGIDFNAYNGNDQTPYIAETNAYTRYGKTDSSFNNENYKSYRYNTIGTNLYYDFHPDSSKQLLSVNLGFTAFDDRQSVNNNTHFFDQSHHTSRAPDRNDVNNPTRINIYTIGIDYTKPLKASNTIDAGAKLSFISTDNSITRYNQVKDTFIIDDKNSDKFRYRETVAAAYINWKKEWEKWTLQLGNRTEWTAVRSRSYTLGSAFNRDYYRFFPSAFIQYTANEDNIFGISYSRRIGRPTYQSLNPFKFYYDPYQYYEGNPYLQPEYTNSFEANYLFKDKYSLTAGYSVTTDVMEDEYSRQIDSTREFSYSIINIGKQYNYSIAIAAPFKVTKWWDIQCNASWFYNRYTGTARQQLSAKGNLELYVSSVFKLPHKFSLQLSGDYSSSSVDAQTIYKANGNLNAVLRKKILKDKGTIRIALLDIFKTNFSKGIKDFENQYVLSNNASDSRRCLVAFQYSFSKKNAGAKSAKEAVNKEEVNRIKGMNQ</sequence>
<dbReference type="SUPFAM" id="SSF49464">
    <property type="entry name" value="Carboxypeptidase regulatory domain-like"/>
    <property type="match status" value="1"/>
</dbReference>
<dbReference type="InterPro" id="IPR041700">
    <property type="entry name" value="OMP_b-brl_3"/>
</dbReference>
<protein>
    <submittedName>
        <fullName evidence="7">TonB-dependent receptor</fullName>
    </submittedName>
</protein>
<dbReference type="InterPro" id="IPR036942">
    <property type="entry name" value="Beta-barrel_TonB_sf"/>
</dbReference>
<name>A0ABS5JA72_9BACT</name>
<dbReference type="RefSeq" id="WP_211977258.1">
    <property type="nucleotide sequence ID" value="NZ_CBFHAM010000041.1"/>
</dbReference>
<comment type="caution">
    <text evidence="7">The sequence shown here is derived from an EMBL/GenBank/DDBJ whole genome shotgun (WGS) entry which is preliminary data.</text>
</comment>
<dbReference type="Pfam" id="PF14905">
    <property type="entry name" value="OMP_b-brl_3"/>
    <property type="match status" value="1"/>
</dbReference>
<evidence type="ECO:0000256" key="4">
    <source>
        <dbReference type="SAM" id="SignalP"/>
    </source>
</evidence>
<feature type="domain" description="TonB-dependent receptor plug" evidence="5">
    <location>
        <begin position="147"/>
        <end position="233"/>
    </location>
</feature>
<evidence type="ECO:0000256" key="1">
    <source>
        <dbReference type="ARBA" id="ARBA00004442"/>
    </source>
</evidence>
<evidence type="ECO:0000313" key="8">
    <source>
        <dbReference type="Proteomes" id="UP000676386"/>
    </source>
</evidence>
<evidence type="ECO:0000313" key="7">
    <source>
        <dbReference type="EMBL" id="MBS0032099.1"/>
    </source>
</evidence>
<evidence type="ECO:0000259" key="6">
    <source>
        <dbReference type="Pfam" id="PF14905"/>
    </source>
</evidence>
<proteinExistence type="predicted"/>
<keyword evidence="4" id="KW-0732">Signal</keyword>
<dbReference type="PANTHER" id="PTHR40980">
    <property type="entry name" value="PLUG DOMAIN-CONTAINING PROTEIN"/>
    <property type="match status" value="1"/>
</dbReference>
<feature type="chain" id="PRO_5046425623" evidence="4">
    <location>
        <begin position="26"/>
        <end position="822"/>
    </location>
</feature>
<keyword evidence="3" id="KW-0998">Cell outer membrane</keyword>
<dbReference type="Pfam" id="PF07715">
    <property type="entry name" value="Plug"/>
    <property type="match status" value="1"/>
</dbReference>
<dbReference type="PANTHER" id="PTHR40980:SF4">
    <property type="entry name" value="TONB-DEPENDENT RECEPTOR-LIKE BETA-BARREL DOMAIN-CONTAINING PROTEIN"/>
    <property type="match status" value="1"/>
</dbReference>
<dbReference type="InterPro" id="IPR012910">
    <property type="entry name" value="Plug_dom"/>
</dbReference>
<keyword evidence="8" id="KW-1185">Reference proteome</keyword>
<dbReference type="SUPFAM" id="SSF56935">
    <property type="entry name" value="Porins"/>
    <property type="match status" value="1"/>
</dbReference>
<dbReference type="Gene3D" id="2.170.130.10">
    <property type="entry name" value="TonB-dependent receptor, plug domain"/>
    <property type="match status" value="1"/>
</dbReference>
<gene>
    <name evidence="7" type="ORF">KE626_32500</name>
</gene>
<organism evidence="7 8">
    <name type="scientific">Chitinophaga hostae</name>
    <dbReference type="NCBI Taxonomy" id="2831022"/>
    <lineage>
        <taxon>Bacteria</taxon>
        <taxon>Pseudomonadati</taxon>
        <taxon>Bacteroidota</taxon>
        <taxon>Chitinophagia</taxon>
        <taxon>Chitinophagales</taxon>
        <taxon>Chitinophagaceae</taxon>
        <taxon>Chitinophaga</taxon>
    </lineage>
</organism>